<evidence type="ECO:0000256" key="1">
    <source>
        <dbReference type="SAM" id="Phobius"/>
    </source>
</evidence>
<protein>
    <recommendedName>
        <fullName evidence="4">Chloroplast inner envelope protein</fullName>
    </recommendedName>
</protein>
<evidence type="ECO:0008006" key="4">
    <source>
        <dbReference type="Google" id="ProtNLM"/>
    </source>
</evidence>
<keyword evidence="1" id="KW-0812">Transmembrane</keyword>
<evidence type="ECO:0000313" key="3">
    <source>
        <dbReference type="Proteomes" id="UP000636800"/>
    </source>
</evidence>
<dbReference type="PANTHER" id="PTHR34935:SF3">
    <property type="entry name" value="PROTEIN TIC110, CHLOROPLASTIC"/>
    <property type="match status" value="1"/>
</dbReference>
<accession>A0A835QG81</accession>
<reference evidence="2 3" key="1">
    <citation type="journal article" date="2020" name="Nat. Food">
        <title>A phased Vanilla planifolia genome enables genetic improvement of flavour and production.</title>
        <authorList>
            <person name="Hasing T."/>
            <person name="Tang H."/>
            <person name="Brym M."/>
            <person name="Khazi F."/>
            <person name="Huang T."/>
            <person name="Chambers A.H."/>
        </authorList>
    </citation>
    <scope>NUCLEOTIDE SEQUENCE [LARGE SCALE GENOMIC DNA]</scope>
    <source>
        <tissue evidence="2">Leaf</tissue>
    </source>
</reference>
<name>A0A835QG81_VANPL</name>
<evidence type="ECO:0000313" key="2">
    <source>
        <dbReference type="EMBL" id="KAG0472685.1"/>
    </source>
</evidence>
<organism evidence="2 3">
    <name type="scientific">Vanilla planifolia</name>
    <name type="common">Vanilla</name>
    <dbReference type="NCBI Taxonomy" id="51239"/>
    <lineage>
        <taxon>Eukaryota</taxon>
        <taxon>Viridiplantae</taxon>
        <taxon>Streptophyta</taxon>
        <taxon>Embryophyta</taxon>
        <taxon>Tracheophyta</taxon>
        <taxon>Spermatophyta</taxon>
        <taxon>Magnoliopsida</taxon>
        <taxon>Liliopsida</taxon>
        <taxon>Asparagales</taxon>
        <taxon>Orchidaceae</taxon>
        <taxon>Vanilloideae</taxon>
        <taxon>Vanilleae</taxon>
        <taxon>Vanilla</taxon>
    </lineage>
</organism>
<sequence>MDISISVPSASFPSQKPFLSPFPPNSLHFRCLRTPRTLTRRRCLVCVTRNSFEAAETVTPVKPSVFGPLKELSGPQKIFAVLSPQARLAGSVVVTAAAIAAGFGIGVRLGSSRLAGIGGAALLGAAGGAVVYALSLSVPEAAAVNLHNLVTGYDDPETLKNEDIEGILNKYGVNRQDEAFRAELCELYSRFVSSILPPGSENLKGNEVELIIKFKNALGIDDTDAASVHMEIGRHIFRQRLETGDREADVKQRHAFQKLVYISTLVFGEASKFLLPWKRIFKVTDAQVDIAIRDNAQRLYAAKLNSVGRDIDEKQLIDLRTSQLLYRLSDEIAAEMFRGHTRKLAEDNVSAALDILKSRTNAM</sequence>
<feature type="transmembrane region" description="Helical" evidence="1">
    <location>
        <begin position="114"/>
        <end position="134"/>
    </location>
</feature>
<dbReference type="InterPro" id="IPR031610">
    <property type="entry name" value="TIC110"/>
</dbReference>
<dbReference type="Pfam" id="PF16940">
    <property type="entry name" value="Tic110"/>
    <property type="match status" value="1"/>
</dbReference>
<feature type="transmembrane region" description="Helical" evidence="1">
    <location>
        <begin position="88"/>
        <end position="107"/>
    </location>
</feature>
<dbReference type="GO" id="GO:0061927">
    <property type="term" value="C:TOC-TIC supercomplex I"/>
    <property type="evidence" value="ECO:0007669"/>
    <property type="project" value="TreeGrafter"/>
</dbReference>
<dbReference type="PANTHER" id="PTHR34935">
    <property type="entry name" value="PROTEIN TIC110, CHLOROPLASTIC"/>
    <property type="match status" value="1"/>
</dbReference>
<dbReference type="AlphaFoldDB" id="A0A835QG81"/>
<gene>
    <name evidence="2" type="ORF">HPP92_014542</name>
</gene>
<dbReference type="EMBL" id="JADCNL010000007">
    <property type="protein sequence ID" value="KAG0472685.1"/>
    <property type="molecule type" value="Genomic_DNA"/>
</dbReference>
<proteinExistence type="predicted"/>
<comment type="caution">
    <text evidence="2">The sequence shown here is derived from an EMBL/GenBank/DDBJ whole genome shotgun (WGS) entry which is preliminary data.</text>
</comment>
<dbReference type="OrthoDB" id="10064100at2759"/>
<keyword evidence="1" id="KW-0472">Membrane</keyword>
<dbReference type="GO" id="GO:0045037">
    <property type="term" value="P:protein import into chloroplast stroma"/>
    <property type="evidence" value="ECO:0007669"/>
    <property type="project" value="TreeGrafter"/>
</dbReference>
<dbReference type="Proteomes" id="UP000636800">
    <property type="component" value="Chromosome 7"/>
</dbReference>
<keyword evidence="3" id="KW-1185">Reference proteome</keyword>
<keyword evidence="1" id="KW-1133">Transmembrane helix</keyword>